<dbReference type="Proteomes" id="UP000828390">
    <property type="component" value="Unassembled WGS sequence"/>
</dbReference>
<name>A0A9D4H873_DREPO</name>
<gene>
    <name evidence="1" type="ORF">DPMN_131316</name>
</gene>
<accession>A0A9D4H873</accession>
<proteinExistence type="predicted"/>
<evidence type="ECO:0000313" key="1">
    <source>
        <dbReference type="EMBL" id="KAH3829320.1"/>
    </source>
</evidence>
<dbReference type="EMBL" id="JAIWYP010000005">
    <property type="protein sequence ID" value="KAH3829320.1"/>
    <property type="molecule type" value="Genomic_DNA"/>
</dbReference>
<reference evidence="1" key="1">
    <citation type="journal article" date="2019" name="bioRxiv">
        <title>The Genome of the Zebra Mussel, Dreissena polymorpha: A Resource for Invasive Species Research.</title>
        <authorList>
            <person name="McCartney M.A."/>
            <person name="Auch B."/>
            <person name="Kono T."/>
            <person name="Mallez S."/>
            <person name="Zhang Y."/>
            <person name="Obille A."/>
            <person name="Becker A."/>
            <person name="Abrahante J.E."/>
            <person name="Garbe J."/>
            <person name="Badalamenti J.P."/>
            <person name="Herman A."/>
            <person name="Mangelson H."/>
            <person name="Liachko I."/>
            <person name="Sullivan S."/>
            <person name="Sone E.D."/>
            <person name="Koren S."/>
            <person name="Silverstein K.A.T."/>
            <person name="Beckman K.B."/>
            <person name="Gohl D.M."/>
        </authorList>
    </citation>
    <scope>NUCLEOTIDE SEQUENCE</scope>
    <source>
        <strain evidence="1">Duluth1</strain>
        <tissue evidence="1">Whole animal</tissue>
    </source>
</reference>
<evidence type="ECO:0000313" key="2">
    <source>
        <dbReference type="Proteomes" id="UP000828390"/>
    </source>
</evidence>
<protein>
    <submittedName>
        <fullName evidence="1">Uncharacterized protein</fullName>
    </submittedName>
</protein>
<reference evidence="1" key="2">
    <citation type="submission" date="2020-11" db="EMBL/GenBank/DDBJ databases">
        <authorList>
            <person name="McCartney M.A."/>
            <person name="Auch B."/>
            <person name="Kono T."/>
            <person name="Mallez S."/>
            <person name="Becker A."/>
            <person name="Gohl D.M."/>
            <person name="Silverstein K.A.T."/>
            <person name="Koren S."/>
            <person name="Bechman K.B."/>
            <person name="Herman A."/>
            <person name="Abrahante J.E."/>
            <person name="Garbe J."/>
        </authorList>
    </citation>
    <scope>NUCLEOTIDE SEQUENCE</scope>
    <source>
        <strain evidence="1">Duluth1</strain>
        <tissue evidence="1">Whole animal</tissue>
    </source>
</reference>
<sequence>MPTRIQGCPACLERPGDASSCRLLATFSPYFCPTAKPPPCLGVPSVDRGYWQSRH</sequence>
<organism evidence="1 2">
    <name type="scientific">Dreissena polymorpha</name>
    <name type="common">Zebra mussel</name>
    <name type="synonym">Mytilus polymorpha</name>
    <dbReference type="NCBI Taxonomy" id="45954"/>
    <lineage>
        <taxon>Eukaryota</taxon>
        <taxon>Metazoa</taxon>
        <taxon>Spiralia</taxon>
        <taxon>Lophotrochozoa</taxon>
        <taxon>Mollusca</taxon>
        <taxon>Bivalvia</taxon>
        <taxon>Autobranchia</taxon>
        <taxon>Heteroconchia</taxon>
        <taxon>Euheterodonta</taxon>
        <taxon>Imparidentia</taxon>
        <taxon>Neoheterodontei</taxon>
        <taxon>Myida</taxon>
        <taxon>Dreissenoidea</taxon>
        <taxon>Dreissenidae</taxon>
        <taxon>Dreissena</taxon>
    </lineage>
</organism>
<dbReference type="AlphaFoldDB" id="A0A9D4H873"/>
<keyword evidence="2" id="KW-1185">Reference proteome</keyword>
<comment type="caution">
    <text evidence="1">The sequence shown here is derived from an EMBL/GenBank/DDBJ whole genome shotgun (WGS) entry which is preliminary data.</text>
</comment>